<evidence type="ECO:0000256" key="2">
    <source>
        <dbReference type="SAM" id="MobiDB-lite"/>
    </source>
</evidence>
<evidence type="ECO:0000313" key="4">
    <source>
        <dbReference type="EMBL" id="KAL3639676.1"/>
    </source>
</evidence>
<organism evidence="4 5">
    <name type="scientific">Castilleja foliolosa</name>
    <dbReference type="NCBI Taxonomy" id="1961234"/>
    <lineage>
        <taxon>Eukaryota</taxon>
        <taxon>Viridiplantae</taxon>
        <taxon>Streptophyta</taxon>
        <taxon>Embryophyta</taxon>
        <taxon>Tracheophyta</taxon>
        <taxon>Spermatophyta</taxon>
        <taxon>Magnoliopsida</taxon>
        <taxon>eudicotyledons</taxon>
        <taxon>Gunneridae</taxon>
        <taxon>Pentapetalae</taxon>
        <taxon>asterids</taxon>
        <taxon>lamiids</taxon>
        <taxon>Lamiales</taxon>
        <taxon>Orobanchaceae</taxon>
        <taxon>Pedicularideae</taxon>
        <taxon>Castillejinae</taxon>
        <taxon>Castilleja</taxon>
    </lineage>
</organism>
<reference evidence="5" key="1">
    <citation type="journal article" date="2024" name="IScience">
        <title>Strigolactones Initiate the Formation of Haustorium-like Structures in Castilleja.</title>
        <authorList>
            <person name="Buerger M."/>
            <person name="Peterson D."/>
            <person name="Chory J."/>
        </authorList>
    </citation>
    <scope>NUCLEOTIDE SEQUENCE [LARGE SCALE GENOMIC DNA]</scope>
</reference>
<evidence type="ECO:0000256" key="1">
    <source>
        <dbReference type="ARBA" id="ARBA00009142"/>
    </source>
</evidence>
<feature type="transmembrane region" description="Helical" evidence="3">
    <location>
        <begin position="83"/>
        <end position="116"/>
    </location>
</feature>
<keyword evidence="3" id="KW-0812">Transmembrane</keyword>
<name>A0ABD3DDK9_9LAMI</name>
<feature type="region of interest" description="Disordered" evidence="2">
    <location>
        <begin position="203"/>
        <end position="232"/>
    </location>
</feature>
<feature type="transmembrane region" description="Helical" evidence="3">
    <location>
        <begin position="161"/>
        <end position="194"/>
    </location>
</feature>
<sequence length="389" mass="43739">MLLSGSYLPRSDQYRVCQDTPHPSKVILTGFSLAVLSTNFINNYSNGGHEKPLLLSSPNSNSLEQVDGSVIKNWPELRFSWELVLVTVIGFLGSACGTVGWVGGGGIFVPMLTLIVGFHTKSAAALSKCMIMGASASSVWYNLRVPHPCRDKPILDYDLAFLFQPMLMLGITLGVSLSVVFPYWLITVLIIILFMGMEGETENDGQPGLPEPGLCEQPGTSVEPVPKRRARKPTRMARLTLRYPGKVKILFDLRRFMAIGPRKKITDNFRSYLGFLGRKQPSILINSWKHVSANTKELIWQAILLAFEAYHVVKGLRSNTLSMPKWVYPKVLPTRRAECGLFVMRHMLEIIKLDIANSFEKVLNMEKPYSSEDNDDVRRRWAECFLEVI</sequence>
<evidence type="ECO:0000256" key="3">
    <source>
        <dbReference type="SAM" id="Phobius"/>
    </source>
</evidence>
<proteinExistence type="inferred from homology"/>
<dbReference type="AlphaFoldDB" id="A0ABD3DDK9"/>
<gene>
    <name evidence="4" type="ORF">CASFOL_014644</name>
</gene>
<dbReference type="PANTHER" id="PTHR14255:SF5">
    <property type="entry name" value="SULFITE EXPORTER TAUE_SAFE FAMILY PROTEIN 4"/>
    <property type="match status" value="1"/>
</dbReference>
<dbReference type="EMBL" id="JAVIJP010000017">
    <property type="protein sequence ID" value="KAL3639676.1"/>
    <property type="molecule type" value="Genomic_DNA"/>
</dbReference>
<keyword evidence="5" id="KW-1185">Reference proteome</keyword>
<evidence type="ECO:0008006" key="6">
    <source>
        <dbReference type="Google" id="ProtNLM"/>
    </source>
</evidence>
<comment type="similarity">
    <text evidence="1">Belongs to the 4-toluene sulfonate uptake permease (TSUP) (TC 2.A.102) family.</text>
</comment>
<dbReference type="GO" id="GO:0016020">
    <property type="term" value="C:membrane"/>
    <property type="evidence" value="ECO:0007669"/>
    <property type="project" value="UniProtKB-SubCell"/>
</dbReference>
<accession>A0ABD3DDK9</accession>
<keyword evidence="3" id="KW-0472">Membrane</keyword>
<dbReference type="PANTHER" id="PTHR14255">
    <property type="entry name" value="CEREBLON"/>
    <property type="match status" value="1"/>
</dbReference>
<evidence type="ECO:0000313" key="5">
    <source>
        <dbReference type="Proteomes" id="UP001632038"/>
    </source>
</evidence>
<comment type="caution">
    <text evidence="4">The sequence shown here is derived from an EMBL/GenBank/DDBJ whole genome shotgun (WGS) entry which is preliminary data.</text>
</comment>
<keyword evidence="3" id="KW-1133">Transmembrane helix</keyword>
<protein>
    <recommendedName>
        <fullName evidence="6">Sulfite exporter TauE/SafE family protein</fullName>
    </recommendedName>
</protein>
<dbReference type="Proteomes" id="UP001632038">
    <property type="component" value="Unassembled WGS sequence"/>
</dbReference>